<name>A0ABW8IAV8_9BACI</name>
<dbReference type="EMBL" id="JAUIYO010000013">
    <property type="protein sequence ID" value="MFK2826638.1"/>
    <property type="molecule type" value="Genomic_DNA"/>
</dbReference>
<organism evidence="1 2">
    <name type="scientific">Bacillus lumedeiriae</name>
    <dbReference type="NCBI Taxonomy" id="3058829"/>
    <lineage>
        <taxon>Bacteria</taxon>
        <taxon>Bacillati</taxon>
        <taxon>Bacillota</taxon>
        <taxon>Bacilli</taxon>
        <taxon>Bacillales</taxon>
        <taxon>Bacillaceae</taxon>
        <taxon>Bacillus</taxon>
    </lineage>
</organism>
<dbReference type="RefSeq" id="WP_404318156.1">
    <property type="nucleotide sequence ID" value="NZ_JAUIYO010000013.1"/>
</dbReference>
<evidence type="ECO:0000313" key="2">
    <source>
        <dbReference type="Proteomes" id="UP001619911"/>
    </source>
</evidence>
<dbReference type="Pfam" id="PF06338">
    <property type="entry name" value="ComK"/>
    <property type="match status" value="1"/>
</dbReference>
<dbReference type="InterPro" id="IPR010461">
    <property type="entry name" value="ComK"/>
</dbReference>
<reference evidence="1 2" key="1">
    <citation type="submission" date="2023-07" db="EMBL/GenBank/DDBJ databases">
        <title>Bacillus lucianemedeirus sp. nov, a new species isolated from an immunobiological production facility.</title>
        <authorList>
            <person name="Costa L.V."/>
            <person name="Miranda R.V.S.L."/>
            <person name="Brandao M.L.L."/>
            <person name="Reis C.M.F."/>
            <person name="Frazao A.M."/>
            <person name="Cruz F.V."/>
            <person name="Baio P.V.P."/>
            <person name="Veras J.F.C."/>
            <person name="Ramos J.N."/>
            <person name="Vieira V."/>
        </authorList>
    </citation>
    <scope>NUCLEOTIDE SEQUENCE [LARGE SCALE GENOMIC DNA]</scope>
    <source>
        <strain evidence="1 2">B190/17</strain>
    </source>
</reference>
<evidence type="ECO:0000313" key="1">
    <source>
        <dbReference type="EMBL" id="MFK2826638.1"/>
    </source>
</evidence>
<keyword evidence="2" id="KW-1185">Reference proteome</keyword>
<accession>A0ABW8IAV8</accession>
<gene>
    <name evidence="1" type="ORF">QYG89_13360</name>
</gene>
<proteinExistence type="predicted"/>
<comment type="caution">
    <text evidence="1">The sequence shown here is derived from an EMBL/GenBank/DDBJ whole genome shotgun (WGS) entry which is preliminary data.</text>
</comment>
<sequence>MEFLSNYKISTSTMALVEEYHQDYNSIIYDKNGIYCTKQTVRSLLDEACIERISTYDGRIKAVRKRFPYRKKTPLVICLQKRICAFPITSPDNYGCKWIFPYHIHTSIMKGGKLIAFFKNGAQLALTCSSYVFNRQCERTANCLNYFQNNLLD</sequence>
<dbReference type="Proteomes" id="UP001619911">
    <property type="component" value="Unassembled WGS sequence"/>
</dbReference>
<protein>
    <submittedName>
        <fullName evidence="1">Competence protein ComK</fullName>
    </submittedName>
</protein>